<dbReference type="GO" id="GO:0009378">
    <property type="term" value="F:four-way junction helicase activity"/>
    <property type="evidence" value="ECO:0007669"/>
    <property type="project" value="TreeGrafter"/>
</dbReference>
<proteinExistence type="inferred from homology"/>
<evidence type="ECO:0000256" key="4">
    <source>
        <dbReference type="ARBA" id="ARBA00034617"/>
    </source>
</evidence>
<keyword evidence="2" id="KW-0238">DNA-binding</keyword>
<evidence type="ECO:0000256" key="6">
    <source>
        <dbReference type="SAM" id="MobiDB-lite"/>
    </source>
</evidence>
<organism evidence="8 9">
    <name type="scientific">Tilletia horrida</name>
    <dbReference type="NCBI Taxonomy" id="155126"/>
    <lineage>
        <taxon>Eukaryota</taxon>
        <taxon>Fungi</taxon>
        <taxon>Dikarya</taxon>
        <taxon>Basidiomycota</taxon>
        <taxon>Ustilaginomycotina</taxon>
        <taxon>Exobasidiomycetes</taxon>
        <taxon>Tilletiales</taxon>
        <taxon>Tilletiaceae</taxon>
        <taxon>Tilletia</taxon>
    </lineage>
</organism>
<dbReference type="GO" id="GO:0003677">
    <property type="term" value="F:DNA binding"/>
    <property type="evidence" value="ECO:0007669"/>
    <property type="project" value="UniProtKB-KW"/>
</dbReference>
<feature type="region of interest" description="Disordered" evidence="6">
    <location>
        <begin position="152"/>
        <end position="278"/>
    </location>
</feature>
<dbReference type="GO" id="GO:0005694">
    <property type="term" value="C:chromosome"/>
    <property type="evidence" value="ECO:0007669"/>
    <property type="project" value="TreeGrafter"/>
</dbReference>
<protein>
    <recommendedName>
        <fullName evidence="5">DNA 3'-5' helicase</fullName>
        <ecNumber evidence="5">5.6.2.4</ecNumber>
    </recommendedName>
</protein>
<dbReference type="GO" id="GO:0000724">
    <property type="term" value="P:double-strand break repair via homologous recombination"/>
    <property type="evidence" value="ECO:0007669"/>
    <property type="project" value="TreeGrafter"/>
</dbReference>
<dbReference type="Proteomes" id="UP001176521">
    <property type="component" value="Unassembled WGS sequence"/>
</dbReference>
<feature type="non-terminal residue" evidence="8">
    <location>
        <position position="302"/>
    </location>
</feature>
<comment type="catalytic activity">
    <reaction evidence="4">
        <text>Couples ATP hydrolysis with the unwinding of duplex DNA by translocating in the 3'-5' direction.</text>
        <dbReference type="EC" id="5.6.2.4"/>
    </reaction>
</comment>
<dbReference type="PANTHER" id="PTHR13710">
    <property type="entry name" value="DNA HELICASE RECQ FAMILY MEMBER"/>
    <property type="match status" value="1"/>
</dbReference>
<evidence type="ECO:0000256" key="1">
    <source>
        <dbReference type="ARBA" id="ARBA00005446"/>
    </source>
</evidence>
<dbReference type="Gene3D" id="3.40.50.300">
    <property type="entry name" value="P-loop containing nucleotide triphosphate hydrolases"/>
    <property type="match status" value="1"/>
</dbReference>
<evidence type="ECO:0000313" key="9">
    <source>
        <dbReference type="Proteomes" id="UP001176521"/>
    </source>
</evidence>
<evidence type="ECO:0000256" key="5">
    <source>
        <dbReference type="ARBA" id="ARBA00034808"/>
    </source>
</evidence>
<dbReference type="SUPFAM" id="SSF52540">
    <property type="entry name" value="P-loop containing nucleoside triphosphate hydrolases"/>
    <property type="match status" value="1"/>
</dbReference>
<dbReference type="InterPro" id="IPR027417">
    <property type="entry name" value="P-loop_NTPase"/>
</dbReference>
<evidence type="ECO:0000313" key="8">
    <source>
        <dbReference type="EMBL" id="KAK0518428.1"/>
    </source>
</evidence>
<dbReference type="GO" id="GO:0005737">
    <property type="term" value="C:cytoplasm"/>
    <property type="evidence" value="ECO:0007669"/>
    <property type="project" value="TreeGrafter"/>
</dbReference>
<feature type="compositionally biased region" description="Polar residues" evidence="6">
    <location>
        <begin position="291"/>
        <end position="302"/>
    </location>
</feature>
<sequence>MTETLQDNLDRFLQGRDTLLVGTTAVGVGIDRPCIRLVAFWGDPYSMASFAQGSGRAGRDGAKAEVIIYRAERKEYPAAQGLLPRTDGEALGQLLSGVDCLREPINEWMDGRVANCIELGAELCSSCQEDWSEGTQPAASPPDASLRLVTLDPSSRQNKEIERSSFSGQKPSAESNQAADANSPAVEKGKSRARDGDNDAEPSLSPEEIQDLTDGSWITDDNPGNEAQLEADFNPDKQRQPLLFQKEDAAVDGKRKRALTSASEATASEKSPKTQPKILKRACFDSRKSQHGNAVASSSKLT</sequence>
<dbReference type="InterPro" id="IPR001650">
    <property type="entry name" value="Helicase_C-like"/>
</dbReference>
<name>A0AAN6G380_9BASI</name>
<comment type="caution">
    <text evidence="8">The sequence shown here is derived from an EMBL/GenBank/DDBJ whole genome shotgun (WGS) entry which is preliminary data.</text>
</comment>
<feature type="compositionally biased region" description="Low complexity" evidence="6">
    <location>
        <begin position="260"/>
        <end position="269"/>
    </location>
</feature>
<evidence type="ECO:0000259" key="7">
    <source>
        <dbReference type="PROSITE" id="PS51194"/>
    </source>
</evidence>
<feature type="compositionally biased region" description="Basic and acidic residues" evidence="6">
    <location>
        <begin position="187"/>
        <end position="197"/>
    </location>
</feature>
<dbReference type="EMBL" id="JAPDMQ010001293">
    <property type="protein sequence ID" value="KAK0518428.1"/>
    <property type="molecule type" value="Genomic_DNA"/>
</dbReference>
<keyword evidence="9" id="KW-1185">Reference proteome</keyword>
<feature type="domain" description="Helicase C-terminal" evidence="7">
    <location>
        <begin position="1"/>
        <end position="109"/>
    </location>
</feature>
<dbReference type="EC" id="5.6.2.4" evidence="5"/>
<reference evidence="8" key="1">
    <citation type="journal article" date="2023" name="PhytoFront">
        <title>Draft Genome Resources of Seven Strains of Tilletia horrida, Causal Agent of Kernel Smut of Rice.</title>
        <authorList>
            <person name="Khanal S."/>
            <person name="Antony Babu S."/>
            <person name="Zhou X.G."/>
        </authorList>
    </citation>
    <scope>NUCLEOTIDE SEQUENCE</scope>
    <source>
        <strain evidence="8">TX3</strain>
    </source>
</reference>
<dbReference type="PANTHER" id="PTHR13710:SF105">
    <property type="entry name" value="ATP-DEPENDENT DNA HELICASE Q1"/>
    <property type="match status" value="1"/>
</dbReference>
<dbReference type="Pfam" id="PF00271">
    <property type="entry name" value="Helicase_C"/>
    <property type="match status" value="1"/>
</dbReference>
<keyword evidence="3" id="KW-0413">Isomerase</keyword>
<feature type="compositionally biased region" description="Basic and acidic residues" evidence="6">
    <location>
        <begin position="234"/>
        <end position="253"/>
    </location>
</feature>
<dbReference type="PROSITE" id="PS51194">
    <property type="entry name" value="HELICASE_CTER"/>
    <property type="match status" value="1"/>
</dbReference>
<dbReference type="GO" id="GO:0043138">
    <property type="term" value="F:3'-5' DNA helicase activity"/>
    <property type="evidence" value="ECO:0007669"/>
    <property type="project" value="UniProtKB-EC"/>
</dbReference>
<dbReference type="AlphaFoldDB" id="A0AAN6G380"/>
<gene>
    <name evidence="8" type="ORF">OC842_007797</name>
</gene>
<evidence type="ECO:0000256" key="2">
    <source>
        <dbReference type="ARBA" id="ARBA00023125"/>
    </source>
</evidence>
<comment type="similarity">
    <text evidence="1">Belongs to the helicase family. RecQ subfamily.</text>
</comment>
<feature type="compositionally biased region" description="Polar residues" evidence="6">
    <location>
        <begin position="164"/>
        <end position="180"/>
    </location>
</feature>
<evidence type="ECO:0000256" key="3">
    <source>
        <dbReference type="ARBA" id="ARBA00023235"/>
    </source>
</evidence>
<feature type="region of interest" description="Disordered" evidence="6">
    <location>
        <begin position="283"/>
        <end position="302"/>
    </location>
</feature>
<accession>A0AAN6G380</accession>